<keyword evidence="4" id="KW-0223">Dioxygenase</keyword>
<comment type="catalytic activity">
    <reaction evidence="8">
        <text>all-trans-zeaxanthin + 2 O2 = 4,9-dimethyldodeca-2,4,6,8,10-pentaenedial + 2 (3R)-hydroxy-beta-ionone</text>
        <dbReference type="Rhea" id="RHEA:26393"/>
        <dbReference type="ChEBI" id="CHEBI:15379"/>
        <dbReference type="ChEBI" id="CHEBI:27547"/>
        <dbReference type="ChEBI" id="CHEBI:53171"/>
        <dbReference type="ChEBI" id="CHEBI:53173"/>
        <dbReference type="EC" id="1.14.99.n4"/>
    </reaction>
</comment>
<evidence type="ECO:0000256" key="6">
    <source>
        <dbReference type="ARBA" id="ARBA00023004"/>
    </source>
</evidence>
<dbReference type="PANTHER" id="PTHR10543:SF89">
    <property type="entry name" value="CAROTENOID 9,10(9',10')-CLEAVAGE DIOXYGENASE 1"/>
    <property type="match status" value="1"/>
</dbReference>
<comment type="similarity">
    <text evidence="2">Belongs to the carotenoid oxygenase family.</text>
</comment>
<gene>
    <name evidence="9" type="ORF">K7X08_010083</name>
</gene>
<comment type="caution">
    <text evidence="9">The sequence shown here is derived from an EMBL/GenBank/DDBJ whole genome shotgun (WGS) entry which is preliminary data.</text>
</comment>
<evidence type="ECO:0000256" key="3">
    <source>
        <dbReference type="ARBA" id="ARBA00022723"/>
    </source>
</evidence>
<dbReference type="GO" id="GO:0009570">
    <property type="term" value="C:chloroplast stroma"/>
    <property type="evidence" value="ECO:0007669"/>
    <property type="project" value="TreeGrafter"/>
</dbReference>
<evidence type="ECO:0000313" key="9">
    <source>
        <dbReference type="EMBL" id="KAJ8573572.1"/>
    </source>
</evidence>
<organism evidence="9 10">
    <name type="scientific">Anisodus acutangulus</name>
    <dbReference type="NCBI Taxonomy" id="402998"/>
    <lineage>
        <taxon>Eukaryota</taxon>
        <taxon>Viridiplantae</taxon>
        <taxon>Streptophyta</taxon>
        <taxon>Embryophyta</taxon>
        <taxon>Tracheophyta</taxon>
        <taxon>Spermatophyta</taxon>
        <taxon>Magnoliopsida</taxon>
        <taxon>eudicotyledons</taxon>
        <taxon>Gunneridae</taxon>
        <taxon>Pentapetalae</taxon>
        <taxon>asterids</taxon>
        <taxon>lamiids</taxon>
        <taxon>Solanales</taxon>
        <taxon>Solanaceae</taxon>
        <taxon>Solanoideae</taxon>
        <taxon>Hyoscyameae</taxon>
        <taxon>Anisodus</taxon>
    </lineage>
</organism>
<dbReference type="OrthoDB" id="1718042at2759"/>
<name>A0A9Q1N0G2_9SOLA</name>
<keyword evidence="3" id="KW-0479">Metal-binding</keyword>
<sequence length="126" mass="14322">MGRDGAAKKLMKRDGYFMPEQSTKRANAWEEGDEVVLITCHVQNPDLDMVNGGVKEKLENFCNELYEMRFNMKSGAASQRKLSESAVDFPRINENYSGRKQRYVYGTTLNSFAKCRKLTPSLISSP</sequence>
<dbReference type="AlphaFoldDB" id="A0A9Q1N0G2"/>
<dbReference type="GO" id="GO:0010436">
    <property type="term" value="F:carotenoid dioxygenase activity"/>
    <property type="evidence" value="ECO:0007669"/>
    <property type="project" value="TreeGrafter"/>
</dbReference>
<dbReference type="InterPro" id="IPR004294">
    <property type="entry name" value="Carotenoid_Oase"/>
</dbReference>
<keyword evidence="6" id="KW-0408">Iron</keyword>
<keyword evidence="10" id="KW-1185">Reference proteome</keyword>
<evidence type="ECO:0000256" key="4">
    <source>
        <dbReference type="ARBA" id="ARBA00022964"/>
    </source>
</evidence>
<keyword evidence="5" id="KW-0560">Oxidoreductase</keyword>
<evidence type="ECO:0000256" key="8">
    <source>
        <dbReference type="ARBA" id="ARBA00048709"/>
    </source>
</evidence>
<evidence type="ECO:0000256" key="2">
    <source>
        <dbReference type="ARBA" id="ARBA00006787"/>
    </source>
</evidence>
<reference evidence="10" key="1">
    <citation type="journal article" date="2023" name="Proc. Natl. Acad. Sci. U.S.A.">
        <title>Genomic and structural basis for evolution of tropane alkaloid biosynthesis.</title>
        <authorList>
            <person name="Wanga Y.-J."/>
            <person name="Taina T."/>
            <person name="Yua J.-Y."/>
            <person name="Lia J."/>
            <person name="Xua B."/>
            <person name="Chenc J."/>
            <person name="D'Auriad J.C."/>
            <person name="Huanga J.-P."/>
            <person name="Huanga S.-X."/>
        </authorList>
    </citation>
    <scope>NUCLEOTIDE SEQUENCE [LARGE SCALE GENOMIC DNA]</scope>
    <source>
        <strain evidence="10">cv. KIB-2019</strain>
    </source>
</reference>
<dbReference type="GO" id="GO:0016121">
    <property type="term" value="P:carotene catabolic process"/>
    <property type="evidence" value="ECO:0007669"/>
    <property type="project" value="TreeGrafter"/>
</dbReference>
<protein>
    <recommendedName>
        <fullName evidence="7">carotenoid 9,10-dioxygenase</fullName>
        <ecNumber evidence="7">1.14.99.n4</ecNumber>
    </recommendedName>
</protein>
<evidence type="ECO:0000313" key="10">
    <source>
        <dbReference type="Proteomes" id="UP001152561"/>
    </source>
</evidence>
<dbReference type="EMBL" id="JAJAGQ010000001">
    <property type="protein sequence ID" value="KAJ8573572.1"/>
    <property type="molecule type" value="Genomic_DNA"/>
</dbReference>
<dbReference type="PANTHER" id="PTHR10543">
    <property type="entry name" value="BETA-CAROTENE DIOXYGENASE"/>
    <property type="match status" value="1"/>
</dbReference>
<dbReference type="GO" id="GO:0046872">
    <property type="term" value="F:metal ion binding"/>
    <property type="evidence" value="ECO:0007669"/>
    <property type="project" value="UniProtKB-KW"/>
</dbReference>
<evidence type="ECO:0000256" key="5">
    <source>
        <dbReference type="ARBA" id="ARBA00023002"/>
    </source>
</evidence>
<dbReference type="Pfam" id="PF03055">
    <property type="entry name" value="RPE65"/>
    <property type="match status" value="1"/>
</dbReference>
<evidence type="ECO:0000256" key="7">
    <source>
        <dbReference type="ARBA" id="ARBA00039084"/>
    </source>
</evidence>
<comment type="cofactor">
    <cofactor evidence="1">
        <name>Fe(2+)</name>
        <dbReference type="ChEBI" id="CHEBI:29033"/>
    </cofactor>
</comment>
<evidence type="ECO:0000256" key="1">
    <source>
        <dbReference type="ARBA" id="ARBA00001954"/>
    </source>
</evidence>
<accession>A0A9Q1N0G2</accession>
<dbReference type="Proteomes" id="UP001152561">
    <property type="component" value="Unassembled WGS sequence"/>
</dbReference>
<dbReference type="EC" id="1.14.99.n4" evidence="7"/>
<proteinExistence type="inferred from homology"/>